<feature type="signal peptide" evidence="2">
    <location>
        <begin position="1"/>
        <end position="19"/>
    </location>
</feature>
<name>A0ABX3MH53_9RHOB</name>
<feature type="chain" id="PRO_5045933007" evidence="2">
    <location>
        <begin position="20"/>
        <end position="370"/>
    </location>
</feature>
<feature type="region of interest" description="Disordered" evidence="1">
    <location>
        <begin position="351"/>
        <end position="370"/>
    </location>
</feature>
<dbReference type="EMBL" id="MPZS01000004">
    <property type="protein sequence ID" value="OOY10902.1"/>
    <property type="molecule type" value="Genomic_DNA"/>
</dbReference>
<evidence type="ECO:0000256" key="2">
    <source>
        <dbReference type="SAM" id="SignalP"/>
    </source>
</evidence>
<evidence type="ECO:0000313" key="4">
    <source>
        <dbReference type="Proteomes" id="UP000242224"/>
    </source>
</evidence>
<reference evidence="3 4" key="1">
    <citation type="submission" date="2016-11" db="EMBL/GenBank/DDBJ databases">
        <title>A multilocus sequence analysis scheme for characterization of bacteria in the genus Thioclava.</title>
        <authorList>
            <person name="Liu Y."/>
            <person name="Shao Z."/>
        </authorList>
    </citation>
    <scope>NUCLEOTIDE SEQUENCE [LARGE SCALE GENOMIC DNA]</scope>
    <source>
        <strain evidence="3 4">11.10-0-13</strain>
    </source>
</reference>
<sequence length="370" mass="39549">MRFSVLILLAALGLGPAQAEEFISDGFGLVPRSASGEERAQWAGLQSIENKEKFLTSLRMPEAVETVMVFVGPKSLVAGQDEGHAVSVAVDRHGNLAADGLAVKFRLGDETRAGNPTRNGIGDLIFAPTTRSGTYASGAEVDSCQSPRTLFRVTADLRSVALEIAPQPQVEPEQILPLVTEPLRDRYGNPVEDGTALTLLVEHPTEAPEGQGGEVLDVSVLSARSVGGVGHAEILTRDMPPEAQAQMVLATSRSAPRGLDIAQVRLAHAPELRLWAREDAPELRLRVGPLVTDAGHLLYEGAEIALHITAPDGREVSLTGWARDGYLWLDVPMGARDAPYRVAIESAFGDSETTLSPGPAPRDTRKELVQ</sequence>
<proteinExistence type="predicted"/>
<protein>
    <submittedName>
        <fullName evidence="3">Uncharacterized protein</fullName>
    </submittedName>
</protein>
<organism evidence="3 4">
    <name type="scientific">Thioclava marina</name>
    <dbReference type="NCBI Taxonomy" id="1915077"/>
    <lineage>
        <taxon>Bacteria</taxon>
        <taxon>Pseudomonadati</taxon>
        <taxon>Pseudomonadota</taxon>
        <taxon>Alphaproteobacteria</taxon>
        <taxon>Rhodobacterales</taxon>
        <taxon>Paracoccaceae</taxon>
        <taxon>Thioclava</taxon>
    </lineage>
</organism>
<keyword evidence="2" id="KW-0732">Signal</keyword>
<evidence type="ECO:0000256" key="1">
    <source>
        <dbReference type="SAM" id="MobiDB-lite"/>
    </source>
</evidence>
<evidence type="ECO:0000313" key="3">
    <source>
        <dbReference type="EMBL" id="OOY10902.1"/>
    </source>
</evidence>
<keyword evidence="4" id="KW-1185">Reference proteome</keyword>
<gene>
    <name evidence="3" type="ORF">BMG00_17250</name>
</gene>
<dbReference type="RefSeq" id="WP_078575320.1">
    <property type="nucleotide sequence ID" value="NZ_MPZS01000004.1"/>
</dbReference>
<accession>A0ABX3MH53</accession>
<comment type="caution">
    <text evidence="3">The sequence shown here is derived from an EMBL/GenBank/DDBJ whole genome shotgun (WGS) entry which is preliminary data.</text>
</comment>
<dbReference type="Proteomes" id="UP000242224">
    <property type="component" value="Unassembled WGS sequence"/>
</dbReference>